<proteinExistence type="predicted"/>
<dbReference type="SMART" id="SM00220">
    <property type="entry name" value="S_TKc"/>
    <property type="match status" value="1"/>
</dbReference>
<sequence length="531" mass="60957">MKAFEGGNTSSIAVLCSMRKPQGRRARNQSVLPTLCVSDGSISNPYRHSKTLRIATWVYAVVIITFLIAIVFLHQQVESLEAPAFGFHRALTAKVFGKTGKIERIFAPSNIVFQRIPATGVRAFSLPKGILTDDPHVEDYGDLTINLLADDKEGRQIFRDRKLEGTDYRPPDADRDDDQELYYDFDDDINRGIHADSTKHCRRMSEHRFNFQNCNRFHEQSLLEQNVKFLANGGWRQVFALDHDFDNDVQKIALKDIIYSKDDTSDTETYETVRMDALVAERLSANPRTYDIYGYCGYGILSEYFYHGDVEEVAYEDDGWVDEDLSKTDVFEVHSKLTGKQKLVLALEMAEGIALLHGFSNGVIVHDDVQMSQFLLTKDRTMLKINDFNRAEFMLYDDTEGEYCRYTNGVGHGNWRSPEEYKDEHINEKIDVWSLGNNFYSLLSGMYVFPWMEVKETKKAIKAGNITYIDPRFSERSKEEARLVEVIKQCFIYDADERPSIFKVVELLKDAVSESLGDELSREEVLKNLPV</sequence>
<dbReference type="AlphaFoldDB" id="A0AAD2GC37"/>
<dbReference type="Gene3D" id="1.10.510.10">
    <property type="entry name" value="Transferase(Phosphotransferase) domain 1"/>
    <property type="match status" value="1"/>
</dbReference>
<comment type="caution">
    <text evidence="5">The sequence shown here is derived from an EMBL/GenBank/DDBJ whole genome shotgun (WGS) entry which is preliminary data.</text>
</comment>
<dbReference type="PROSITE" id="PS50011">
    <property type="entry name" value="PROTEIN_KINASE_DOM"/>
    <property type="match status" value="1"/>
</dbReference>
<keyword evidence="3" id="KW-0472">Membrane</keyword>
<gene>
    <name evidence="5" type="ORF">CYCCA115_LOCUS23562</name>
</gene>
<accession>A0AAD2GC37</accession>
<dbReference type="EMBL" id="CAKOGP040002424">
    <property type="protein sequence ID" value="CAJ1969152.1"/>
    <property type="molecule type" value="Genomic_DNA"/>
</dbReference>
<dbReference type="GO" id="GO:0005524">
    <property type="term" value="F:ATP binding"/>
    <property type="evidence" value="ECO:0007669"/>
    <property type="project" value="UniProtKB-KW"/>
</dbReference>
<evidence type="ECO:0000256" key="2">
    <source>
        <dbReference type="ARBA" id="ARBA00022840"/>
    </source>
</evidence>
<dbReference type="PANTHER" id="PTHR27001:SF931">
    <property type="entry name" value="OS11G0664100 PROTEIN"/>
    <property type="match status" value="1"/>
</dbReference>
<dbReference type="PANTHER" id="PTHR27001">
    <property type="entry name" value="OS01G0253100 PROTEIN"/>
    <property type="match status" value="1"/>
</dbReference>
<keyword evidence="6" id="KW-1185">Reference proteome</keyword>
<keyword evidence="3" id="KW-1133">Transmembrane helix</keyword>
<dbReference type="GO" id="GO:0005886">
    <property type="term" value="C:plasma membrane"/>
    <property type="evidence" value="ECO:0007669"/>
    <property type="project" value="TreeGrafter"/>
</dbReference>
<evidence type="ECO:0000256" key="1">
    <source>
        <dbReference type="ARBA" id="ARBA00022741"/>
    </source>
</evidence>
<evidence type="ECO:0000313" key="5">
    <source>
        <dbReference type="EMBL" id="CAJ1969152.1"/>
    </source>
</evidence>
<dbReference type="SUPFAM" id="SSF56112">
    <property type="entry name" value="Protein kinase-like (PK-like)"/>
    <property type="match status" value="1"/>
</dbReference>
<organism evidence="5 6">
    <name type="scientific">Cylindrotheca closterium</name>
    <dbReference type="NCBI Taxonomy" id="2856"/>
    <lineage>
        <taxon>Eukaryota</taxon>
        <taxon>Sar</taxon>
        <taxon>Stramenopiles</taxon>
        <taxon>Ochrophyta</taxon>
        <taxon>Bacillariophyta</taxon>
        <taxon>Bacillariophyceae</taxon>
        <taxon>Bacillariophycidae</taxon>
        <taxon>Bacillariales</taxon>
        <taxon>Bacillariaceae</taxon>
        <taxon>Cylindrotheca</taxon>
    </lineage>
</organism>
<dbReference type="GO" id="GO:0004672">
    <property type="term" value="F:protein kinase activity"/>
    <property type="evidence" value="ECO:0007669"/>
    <property type="project" value="InterPro"/>
</dbReference>
<dbReference type="Proteomes" id="UP001295423">
    <property type="component" value="Unassembled WGS sequence"/>
</dbReference>
<evidence type="ECO:0000259" key="4">
    <source>
        <dbReference type="PROSITE" id="PS50011"/>
    </source>
</evidence>
<dbReference type="InterPro" id="IPR011009">
    <property type="entry name" value="Kinase-like_dom_sf"/>
</dbReference>
<evidence type="ECO:0000313" key="6">
    <source>
        <dbReference type="Proteomes" id="UP001295423"/>
    </source>
</evidence>
<evidence type="ECO:0000256" key="3">
    <source>
        <dbReference type="SAM" id="Phobius"/>
    </source>
</evidence>
<feature type="transmembrane region" description="Helical" evidence="3">
    <location>
        <begin position="54"/>
        <end position="73"/>
    </location>
</feature>
<name>A0AAD2GC37_9STRA</name>
<reference evidence="5" key="1">
    <citation type="submission" date="2023-08" db="EMBL/GenBank/DDBJ databases">
        <authorList>
            <person name="Audoor S."/>
            <person name="Bilcke G."/>
        </authorList>
    </citation>
    <scope>NUCLEOTIDE SEQUENCE</scope>
</reference>
<keyword evidence="3" id="KW-0812">Transmembrane</keyword>
<protein>
    <recommendedName>
        <fullName evidence="4">Protein kinase domain-containing protein</fullName>
    </recommendedName>
</protein>
<feature type="domain" description="Protein kinase" evidence="4">
    <location>
        <begin position="224"/>
        <end position="516"/>
    </location>
</feature>
<keyword evidence="1" id="KW-0547">Nucleotide-binding</keyword>
<dbReference type="InterPro" id="IPR000719">
    <property type="entry name" value="Prot_kinase_dom"/>
</dbReference>
<keyword evidence="2" id="KW-0067">ATP-binding</keyword>
<dbReference type="Pfam" id="PF00069">
    <property type="entry name" value="Pkinase"/>
    <property type="match status" value="1"/>
</dbReference>